<dbReference type="InterPro" id="IPR009078">
    <property type="entry name" value="Ferritin-like_SF"/>
</dbReference>
<dbReference type="PANTHER" id="PTHR30458">
    <property type="entry name" value="PHENYLACETIC ACID DEGRADATION PROTEIN PAA"/>
    <property type="match status" value="1"/>
</dbReference>
<dbReference type="InterPro" id="IPR012347">
    <property type="entry name" value="Ferritin-like"/>
</dbReference>
<dbReference type="InterPro" id="IPR052703">
    <property type="entry name" value="Aromatic_CoA_ox/epox"/>
</dbReference>
<comment type="caution">
    <text evidence="1">The sequence shown here is derived from an EMBL/GenBank/DDBJ whole genome shotgun (WGS) entry which is preliminary data.</text>
</comment>
<dbReference type="Gene3D" id="1.20.1260.10">
    <property type="match status" value="1"/>
</dbReference>
<dbReference type="InterPro" id="IPR007814">
    <property type="entry name" value="PaaA_PaaC"/>
</dbReference>
<dbReference type="GO" id="GO:0005829">
    <property type="term" value="C:cytosol"/>
    <property type="evidence" value="ECO:0007669"/>
    <property type="project" value="TreeGrafter"/>
</dbReference>
<dbReference type="RefSeq" id="WP_054670658.1">
    <property type="nucleotide sequence ID" value="NZ_BMOF01000037.1"/>
</dbReference>
<dbReference type="AlphaFoldDB" id="A0A8J3FB79"/>
<sequence length="309" mass="36013">MATDLKAWIAEGNTVESRADMNEEYYRTLRDTLIIVGDTELLSVFALRRALDNAPNLNAKITALAIMQDEIGHAHIAYRLLADLGEDIDALVYEREPRQFKHPYAFDFAYDGSWAELAVFNAFFDRAGFVLLGDAYANTSYGPWKRALAKVDKEELFHVRNGEVWMRTLMENEETRADVQRAVDWMFPLAVEFFGLPDNLKTRNTQLEYRIKGSTNDQLRQKWLREVVPFCESIGVRVPAHYDEEKGEYVLDYPFPCHFDEEAKQWRFDQPCTWDDVIARFKRRGPKCEEFVAELRKGYREIARLREAG</sequence>
<dbReference type="Proteomes" id="UP000637720">
    <property type="component" value="Unassembled WGS sequence"/>
</dbReference>
<dbReference type="PANTHER" id="PTHR30458:SF0">
    <property type="entry name" value="1,2-PHENYLACETYL-COA EPOXIDASE, SUBUNIT C"/>
    <property type="match status" value="1"/>
</dbReference>
<reference evidence="1" key="1">
    <citation type="journal article" date="2014" name="Int. J. Syst. Evol. Microbiol.">
        <title>Complete genome sequence of Corynebacterium casei LMG S-19264T (=DSM 44701T), isolated from a smear-ripened cheese.</title>
        <authorList>
            <consortium name="US DOE Joint Genome Institute (JGI-PGF)"/>
            <person name="Walter F."/>
            <person name="Albersmeier A."/>
            <person name="Kalinowski J."/>
            <person name="Ruckert C."/>
        </authorList>
    </citation>
    <scope>NUCLEOTIDE SEQUENCE</scope>
    <source>
        <strain evidence="1">JCM 14719</strain>
    </source>
</reference>
<accession>A0A8J3FB79</accession>
<dbReference type="SUPFAM" id="SSF47240">
    <property type="entry name" value="Ferritin-like"/>
    <property type="match status" value="1"/>
</dbReference>
<dbReference type="EMBL" id="BMOF01000037">
    <property type="protein sequence ID" value="GGK03592.1"/>
    <property type="molecule type" value="Genomic_DNA"/>
</dbReference>
<proteinExistence type="predicted"/>
<dbReference type="Pfam" id="PF05138">
    <property type="entry name" value="PaaA_PaaC"/>
    <property type="match status" value="1"/>
</dbReference>
<keyword evidence="2" id="KW-1185">Reference proteome</keyword>
<organism evidence="1 2">
    <name type="scientific">Calditerricola satsumensis</name>
    <dbReference type="NCBI Taxonomy" id="373054"/>
    <lineage>
        <taxon>Bacteria</taxon>
        <taxon>Bacillati</taxon>
        <taxon>Bacillota</taxon>
        <taxon>Bacilli</taxon>
        <taxon>Bacillales</taxon>
        <taxon>Bacillaceae</taxon>
        <taxon>Calditerricola</taxon>
    </lineage>
</organism>
<name>A0A8J3FB79_9BACI</name>
<reference evidence="1" key="2">
    <citation type="submission" date="2020-09" db="EMBL/GenBank/DDBJ databases">
        <authorList>
            <person name="Sun Q."/>
            <person name="Ohkuma M."/>
        </authorList>
    </citation>
    <scope>NUCLEOTIDE SEQUENCE</scope>
    <source>
        <strain evidence="1">JCM 14719</strain>
    </source>
</reference>
<evidence type="ECO:0000313" key="1">
    <source>
        <dbReference type="EMBL" id="GGK03592.1"/>
    </source>
</evidence>
<protein>
    <submittedName>
        <fullName evidence="1">Phenylacetate-CoA oxygenase subunit PaaA</fullName>
    </submittedName>
</protein>
<gene>
    <name evidence="1" type="primary">paaA</name>
    <name evidence="1" type="ORF">GCM10007043_17170</name>
</gene>
<evidence type="ECO:0000313" key="2">
    <source>
        <dbReference type="Proteomes" id="UP000637720"/>
    </source>
</evidence>
<dbReference type="GO" id="GO:0010124">
    <property type="term" value="P:phenylacetate catabolic process"/>
    <property type="evidence" value="ECO:0007669"/>
    <property type="project" value="InterPro"/>
</dbReference>